<evidence type="ECO:0000313" key="1">
    <source>
        <dbReference type="EMBL" id="PKQ72838.1"/>
    </source>
</evidence>
<reference evidence="1 2" key="1">
    <citation type="journal article" date="2017" name="Front. Microbiol.">
        <title>Strong Genomic and Phenotypic Heterogeneity in the Aeromonas sobria Species Complex.</title>
        <authorList>
            <person name="Gauthier J."/>
            <person name="Vincent A.T."/>
            <person name="Charette S.J."/>
            <person name="Derome N."/>
        </authorList>
    </citation>
    <scope>NUCLEOTIDE SEQUENCE [LARGE SCALE GENOMIC DNA]</scope>
    <source>
        <strain evidence="1 2">JF2635</strain>
    </source>
</reference>
<dbReference type="Proteomes" id="UP000233526">
    <property type="component" value="Unassembled WGS sequence"/>
</dbReference>
<evidence type="ECO:0008006" key="3">
    <source>
        <dbReference type="Google" id="ProtNLM"/>
    </source>
</evidence>
<gene>
    <name evidence="1" type="ORF">AOX56_05880</name>
</gene>
<comment type="caution">
    <text evidence="1">The sequence shown here is derived from an EMBL/GenBank/DDBJ whole genome shotgun (WGS) entry which is preliminary data.</text>
</comment>
<dbReference type="AlphaFoldDB" id="A0A2N3IP28"/>
<dbReference type="EMBL" id="LJZX01000067">
    <property type="protein sequence ID" value="PKQ72838.1"/>
    <property type="molecule type" value="Genomic_DNA"/>
</dbReference>
<dbReference type="RefSeq" id="WP_101320341.1">
    <property type="nucleotide sequence ID" value="NZ_CAWNSS010000067.1"/>
</dbReference>
<sequence>MDNPEIEFPVHTSHNDPRRKVPRWYLHDGTTPFESQSCGITARLLISGLLFDKSIGRAVIKDIGPGGVGFLAPARFELPETVTLSLLPRIALDCNITHRRAIGRQLCFYGARWSYPEEIDLAPVLSHWRHCFMVPQSAAASAESQEDQASVPA</sequence>
<protein>
    <recommendedName>
        <fullName evidence="3">PilZ domain-containing protein</fullName>
    </recommendedName>
</protein>
<proteinExistence type="predicted"/>
<evidence type="ECO:0000313" key="2">
    <source>
        <dbReference type="Proteomes" id="UP000233526"/>
    </source>
</evidence>
<accession>A0A2N3IP28</accession>
<organism evidence="1 2">
    <name type="scientific">Aeromonas sobria</name>
    <dbReference type="NCBI Taxonomy" id="646"/>
    <lineage>
        <taxon>Bacteria</taxon>
        <taxon>Pseudomonadati</taxon>
        <taxon>Pseudomonadota</taxon>
        <taxon>Gammaproteobacteria</taxon>
        <taxon>Aeromonadales</taxon>
        <taxon>Aeromonadaceae</taxon>
        <taxon>Aeromonas</taxon>
    </lineage>
</organism>
<name>A0A2N3IP28_AERSO</name>